<feature type="transmembrane region" description="Helical" evidence="1">
    <location>
        <begin position="12"/>
        <end position="31"/>
    </location>
</feature>
<name>A0ABU4V415_9PSEU</name>
<reference evidence="2 3" key="1">
    <citation type="submission" date="2023-11" db="EMBL/GenBank/DDBJ databases">
        <title>Lentzea sokolovensis, sp. nov., Lentzea kristufkii, sp. nov., and Lentzea miocenensis, sp. nov., rare actinobacteria from Sokolov Coal Basin, Miocene lacustrine sediment, Czech Republic.</title>
        <authorList>
            <person name="Lara A."/>
            <person name="Kotroba L."/>
            <person name="Nouioui I."/>
            <person name="Neumann-Schaal M."/>
            <person name="Mast Y."/>
            <person name="Chronakova A."/>
        </authorList>
    </citation>
    <scope>NUCLEOTIDE SEQUENCE [LARGE SCALE GENOMIC DNA]</scope>
    <source>
        <strain evidence="2 3">BCCO 10_0061</strain>
    </source>
</reference>
<comment type="caution">
    <text evidence="2">The sequence shown here is derived from an EMBL/GenBank/DDBJ whole genome shotgun (WGS) entry which is preliminary data.</text>
</comment>
<feature type="transmembrane region" description="Helical" evidence="1">
    <location>
        <begin position="186"/>
        <end position="207"/>
    </location>
</feature>
<feature type="transmembrane region" description="Helical" evidence="1">
    <location>
        <begin position="244"/>
        <end position="266"/>
    </location>
</feature>
<feature type="transmembrane region" description="Helical" evidence="1">
    <location>
        <begin position="158"/>
        <end position="180"/>
    </location>
</feature>
<sequence>MTGEQIRRRGLVQAVAGVVLAALVVVVSSMADAGNPQVLVAAAVSGGLVCLCAAASGLVAVRITDPSSAARLRHVFVVLEGAAAVIFFPFYWLASSVESAGRPGDFAVGVALALLVPVAVALVLVLLGSVAVHKIVVSEFGPLVPASDAPESVQRIRVLGTVLVVAGTALSVAVVALAFIMPTRLLLLEAYGLLVALMPVVLGLALMREKNVHTARRRTIVGYIVVPAAVGWAAAKVASIGGAAGMLFSALVFAAIVLLVIAILVVRDFSAVWPRPSRRRQVSP</sequence>
<protein>
    <submittedName>
        <fullName evidence="2">Uncharacterized protein</fullName>
    </submittedName>
</protein>
<keyword evidence="1" id="KW-0812">Transmembrane</keyword>
<feature type="transmembrane region" description="Helical" evidence="1">
    <location>
        <begin position="106"/>
        <end position="137"/>
    </location>
</feature>
<dbReference type="RefSeq" id="WP_319978609.1">
    <property type="nucleotide sequence ID" value="NZ_JAXAVU010000012.1"/>
</dbReference>
<evidence type="ECO:0000256" key="1">
    <source>
        <dbReference type="SAM" id="Phobius"/>
    </source>
</evidence>
<evidence type="ECO:0000313" key="2">
    <source>
        <dbReference type="EMBL" id="MDX8146533.1"/>
    </source>
</evidence>
<organism evidence="2 3">
    <name type="scientific">Lentzea sokolovensis</name>
    <dbReference type="NCBI Taxonomy" id="3095429"/>
    <lineage>
        <taxon>Bacteria</taxon>
        <taxon>Bacillati</taxon>
        <taxon>Actinomycetota</taxon>
        <taxon>Actinomycetes</taxon>
        <taxon>Pseudonocardiales</taxon>
        <taxon>Pseudonocardiaceae</taxon>
        <taxon>Lentzea</taxon>
    </lineage>
</organism>
<keyword evidence="1" id="KW-0472">Membrane</keyword>
<keyword evidence="3" id="KW-1185">Reference proteome</keyword>
<accession>A0ABU4V415</accession>
<feature type="transmembrane region" description="Helical" evidence="1">
    <location>
        <begin position="219"/>
        <end position="238"/>
    </location>
</feature>
<dbReference type="Proteomes" id="UP001285352">
    <property type="component" value="Unassembled WGS sequence"/>
</dbReference>
<reference evidence="2 3" key="2">
    <citation type="submission" date="2023-11" db="EMBL/GenBank/DDBJ databases">
        <authorList>
            <person name="Lara A.C."/>
            <person name="Chronakova A."/>
        </authorList>
    </citation>
    <scope>NUCLEOTIDE SEQUENCE [LARGE SCALE GENOMIC DNA]</scope>
    <source>
        <strain evidence="2 3">BCCO 10_0061</strain>
    </source>
</reference>
<gene>
    <name evidence="2" type="ORF">SK854_30780</name>
</gene>
<evidence type="ECO:0000313" key="3">
    <source>
        <dbReference type="Proteomes" id="UP001285352"/>
    </source>
</evidence>
<proteinExistence type="predicted"/>
<feature type="transmembrane region" description="Helical" evidence="1">
    <location>
        <begin position="37"/>
        <end position="63"/>
    </location>
</feature>
<feature type="transmembrane region" description="Helical" evidence="1">
    <location>
        <begin position="75"/>
        <end position="94"/>
    </location>
</feature>
<keyword evidence="1" id="KW-1133">Transmembrane helix</keyword>
<dbReference type="EMBL" id="JAXAVU010000012">
    <property type="protein sequence ID" value="MDX8146533.1"/>
    <property type="molecule type" value="Genomic_DNA"/>
</dbReference>